<evidence type="ECO:0000256" key="1">
    <source>
        <dbReference type="SAM" id="MobiDB-lite"/>
    </source>
</evidence>
<evidence type="ECO:0000313" key="3">
    <source>
        <dbReference type="Proteomes" id="UP000190274"/>
    </source>
</evidence>
<organism evidence="2 3">
    <name type="scientific">Lachancea dasiensis</name>
    <dbReference type="NCBI Taxonomy" id="1072105"/>
    <lineage>
        <taxon>Eukaryota</taxon>
        <taxon>Fungi</taxon>
        <taxon>Dikarya</taxon>
        <taxon>Ascomycota</taxon>
        <taxon>Saccharomycotina</taxon>
        <taxon>Saccharomycetes</taxon>
        <taxon>Saccharomycetales</taxon>
        <taxon>Saccharomycetaceae</taxon>
        <taxon>Lachancea</taxon>
    </lineage>
</organism>
<dbReference type="GO" id="GO:0000472">
    <property type="term" value="P:endonucleolytic cleavage to generate mature 5'-end of SSU-rRNA from (SSU-rRNA, 5.8S rRNA, LSU-rRNA)"/>
    <property type="evidence" value="ECO:0007669"/>
    <property type="project" value="EnsemblFungi"/>
</dbReference>
<dbReference type="Pfam" id="PF10863">
    <property type="entry name" value="NOP19"/>
    <property type="match status" value="1"/>
</dbReference>
<dbReference type="EMBL" id="LT598456">
    <property type="protein sequence ID" value="SCU79432.1"/>
    <property type="molecule type" value="Genomic_DNA"/>
</dbReference>
<dbReference type="GO" id="GO:0000480">
    <property type="term" value="P:endonucleolytic cleavage in 5'-ETS of tricistronic rRNA transcript (SSU-rRNA, 5.8S rRNA, LSU-rRNA)"/>
    <property type="evidence" value="ECO:0007669"/>
    <property type="project" value="EnsemblFungi"/>
</dbReference>
<sequence length="202" mass="22318">MSRAREIQEKLSLQASLQAAFNDNKVKALDWLGDRASRDCSEDLTSSKTAFYQLPVISMGAGLSFNDSEIADNSHGNKDDISTIGEFINSDKKISSLAKKKKQKATAGSSLPREARISNGIHKTRSDDTRAMVALKRKIRNTNRTELRTSLETSKTRSPLPAPTNNQDGSSEDSDDDNGPRVEKTVKKTFGLLFQGKKKNKR</sequence>
<name>A0A1G4IRP4_9SACH</name>
<dbReference type="AlphaFoldDB" id="A0A1G4IRP4"/>
<feature type="compositionally biased region" description="Polar residues" evidence="1">
    <location>
        <begin position="150"/>
        <end position="167"/>
    </location>
</feature>
<reference evidence="3" key="1">
    <citation type="submission" date="2016-03" db="EMBL/GenBank/DDBJ databases">
        <authorList>
            <person name="Devillers H."/>
        </authorList>
    </citation>
    <scope>NUCLEOTIDE SEQUENCE [LARGE SCALE GENOMIC DNA]</scope>
</reference>
<proteinExistence type="predicted"/>
<gene>
    <name evidence="2" type="ORF">LADA_0B00606G</name>
</gene>
<protein>
    <submittedName>
        <fullName evidence="2">LADA_0B00606g1_1</fullName>
    </submittedName>
</protein>
<accession>A0A1G4IRP4</accession>
<keyword evidence="3" id="KW-1185">Reference proteome</keyword>
<evidence type="ECO:0000313" key="2">
    <source>
        <dbReference type="EMBL" id="SCU79432.1"/>
    </source>
</evidence>
<feature type="region of interest" description="Disordered" evidence="1">
    <location>
        <begin position="99"/>
        <end position="202"/>
    </location>
</feature>
<dbReference type="GO" id="GO:0032040">
    <property type="term" value="C:small-subunit processome"/>
    <property type="evidence" value="ECO:0007669"/>
    <property type="project" value="EnsemblFungi"/>
</dbReference>
<dbReference type="STRING" id="1266660.A0A1G4IRP4"/>
<dbReference type="InterPro" id="IPR022592">
    <property type="entry name" value="Nucleolar_19"/>
</dbReference>
<dbReference type="GO" id="GO:0005654">
    <property type="term" value="C:nucleoplasm"/>
    <property type="evidence" value="ECO:0007669"/>
    <property type="project" value="EnsemblFungi"/>
</dbReference>
<dbReference type="GO" id="GO:0030686">
    <property type="term" value="C:90S preribosome"/>
    <property type="evidence" value="ECO:0007669"/>
    <property type="project" value="EnsemblFungi"/>
</dbReference>
<dbReference type="OrthoDB" id="4068385at2759"/>
<dbReference type="GO" id="GO:0000447">
    <property type="term" value="P:endonucleolytic cleavage in ITS1 to separate SSU-rRNA from 5.8S rRNA and LSU-rRNA from tricistronic rRNA transcript (SSU-rRNA, 5.8S rRNA, LSU-rRNA)"/>
    <property type="evidence" value="ECO:0007669"/>
    <property type="project" value="EnsemblFungi"/>
</dbReference>
<dbReference type="Proteomes" id="UP000190274">
    <property type="component" value="Chromosome B"/>
</dbReference>